<dbReference type="InterPro" id="IPR006145">
    <property type="entry name" value="PsdUridine_synth_RsuA/RluA"/>
</dbReference>
<dbReference type="EC" id="5.4.99.-" evidence="6"/>
<feature type="region of interest" description="Disordered" evidence="7">
    <location>
        <begin position="1"/>
        <end position="22"/>
    </location>
</feature>
<dbReference type="Gene3D" id="3.30.70.580">
    <property type="entry name" value="Pseudouridine synthase I, catalytic domain, N-terminal subdomain"/>
    <property type="match status" value="1"/>
</dbReference>
<dbReference type="EMBL" id="JBHTJO010000002">
    <property type="protein sequence ID" value="MFD0988353.1"/>
    <property type="molecule type" value="Genomic_DNA"/>
</dbReference>
<reference evidence="10" key="1">
    <citation type="journal article" date="2019" name="Int. J. Syst. Evol. Microbiol.">
        <title>The Global Catalogue of Microorganisms (GCM) 10K type strain sequencing project: providing services to taxonomists for standard genome sequencing and annotation.</title>
        <authorList>
            <consortium name="The Broad Institute Genomics Platform"/>
            <consortium name="The Broad Institute Genome Sequencing Center for Infectious Disease"/>
            <person name="Wu L."/>
            <person name="Ma J."/>
        </authorList>
    </citation>
    <scope>NUCLEOTIDE SEQUENCE [LARGE SCALE GENOMIC DNA]</scope>
    <source>
        <strain evidence="10">CCUG 61697</strain>
    </source>
</reference>
<dbReference type="InterPro" id="IPR050343">
    <property type="entry name" value="RsuA_PseudoU_synthase"/>
</dbReference>
<feature type="region of interest" description="Disordered" evidence="7">
    <location>
        <begin position="265"/>
        <end position="299"/>
    </location>
</feature>
<dbReference type="InterPro" id="IPR020103">
    <property type="entry name" value="PsdUridine_synth_cat_dom_sf"/>
</dbReference>
<dbReference type="SUPFAM" id="SSF55174">
    <property type="entry name" value="Alpha-L RNA-binding motif"/>
    <property type="match status" value="1"/>
</dbReference>
<dbReference type="Gene3D" id="3.30.70.1560">
    <property type="entry name" value="Alpha-L RNA-binding motif"/>
    <property type="match status" value="1"/>
</dbReference>
<evidence type="ECO:0000313" key="9">
    <source>
        <dbReference type="EMBL" id="MFD0988353.1"/>
    </source>
</evidence>
<comment type="catalytic activity">
    <reaction evidence="1">
        <text>a uridine in RNA = a pseudouridine in RNA</text>
        <dbReference type="Rhea" id="RHEA:48348"/>
        <dbReference type="Rhea" id="RHEA-COMP:12068"/>
        <dbReference type="Rhea" id="RHEA-COMP:12069"/>
        <dbReference type="ChEBI" id="CHEBI:65314"/>
        <dbReference type="ChEBI" id="CHEBI:65315"/>
    </reaction>
</comment>
<keyword evidence="4 6" id="KW-0413">Isomerase</keyword>
<evidence type="ECO:0000256" key="4">
    <source>
        <dbReference type="ARBA" id="ARBA00023235"/>
    </source>
</evidence>
<evidence type="ECO:0000256" key="3">
    <source>
        <dbReference type="ARBA" id="ARBA00022884"/>
    </source>
</evidence>
<name>A0ABW3JFM3_9HYPH</name>
<dbReference type="Proteomes" id="UP001597102">
    <property type="component" value="Unassembled WGS sequence"/>
</dbReference>
<dbReference type="PROSITE" id="PS50889">
    <property type="entry name" value="S4"/>
    <property type="match status" value="1"/>
</dbReference>
<evidence type="ECO:0000256" key="2">
    <source>
        <dbReference type="ARBA" id="ARBA00008348"/>
    </source>
</evidence>
<comment type="similarity">
    <text evidence="2 6">Belongs to the pseudouridine synthase RsuA family.</text>
</comment>
<evidence type="ECO:0000256" key="7">
    <source>
        <dbReference type="SAM" id="MobiDB-lite"/>
    </source>
</evidence>
<keyword evidence="10" id="KW-1185">Reference proteome</keyword>
<dbReference type="PROSITE" id="PS01149">
    <property type="entry name" value="PSI_RSU"/>
    <property type="match status" value="1"/>
</dbReference>
<evidence type="ECO:0000256" key="1">
    <source>
        <dbReference type="ARBA" id="ARBA00000073"/>
    </source>
</evidence>
<gene>
    <name evidence="9" type="ORF">ACFQ2F_14740</name>
</gene>
<dbReference type="InterPro" id="IPR018496">
    <property type="entry name" value="PsdUridine_synth_RsuA/RluB_CS"/>
</dbReference>
<dbReference type="CDD" id="cd00165">
    <property type="entry name" value="S4"/>
    <property type="match status" value="1"/>
</dbReference>
<evidence type="ECO:0000256" key="6">
    <source>
        <dbReference type="RuleBase" id="RU003887"/>
    </source>
</evidence>
<dbReference type="InterPro" id="IPR020094">
    <property type="entry name" value="TruA/RsuA/RluB/E/F_N"/>
</dbReference>
<dbReference type="Pfam" id="PF01479">
    <property type="entry name" value="S4"/>
    <property type="match status" value="1"/>
</dbReference>
<organism evidence="9 10">
    <name type="scientific">Methyloligella solikamskensis</name>
    <dbReference type="NCBI Taxonomy" id="1177756"/>
    <lineage>
        <taxon>Bacteria</taxon>
        <taxon>Pseudomonadati</taxon>
        <taxon>Pseudomonadota</taxon>
        <taxon>Alphaproteobacteria</taxon>
        <taxon>Hyphomicrobiales</taxon>
        <taxon>Hyphomicrobiaceae</taxon>
        <taxon>Methyloligella</taxon>
    </lineage>
</organism>
<proteinExistence type="inferred from homology"/>
<feature type="compositionally biased region" description="Basic residues" evidence="7">
    <location>
        <begin position="283"/>
        <end position="299"/>
    </location>
</feature>
<dbReference type="InterPro" id="IPR042092">
    <property type="entry name" value="PsdUridine_s_RsuA/RluB/E/F_cat"/>
</dbReference>
<dbReference type="NCBIfam" id="TIGR00093">
    <property type="entry name" value="pseudouridine synthase"/>
    <property type="match status" value="1"/>
</dbReference>
<dbReference type="Gene3D" id="3.10.290.10">
    <property type="entry name" value="RNA-binding S4 domain"/>
    <property type="match status" value="1"/>
</dbReference>
<feature type="compositionally biased region" description="Polar residues" evidence="7">
    <location>
        <begin position="1"/>
        <end position="12"/>
    </location>
</feature>
<dbReference type="PANTHER" id="PTHR47683:SF3">
    <property type="entry name" value="RIBOSOMAL LARGE SUBUNIT PSEUDOURIDINE SYNTHASE B"/>
    <property type="match status" value="1"/>
</dbReference>
<dbReference type="InterPro" id="IPR036986">
    <property type="entry name" value="S4_RNA-bd_sf"/>
</dbReference>
<accession>A0ABW3JFM3</accession>
<evidence type="ECO:0000259" key="8">
    <source>
        <dbReference type="SMART" id="SM00363"/>
    </source>
</evidence>
<dbReference type="InterPro" id="IPR000748">
    <property type="entry name" value="PsdUridine_synth_RsuA/RluB/E/F"/>
</dbReference>
<comment type="caution">
    <text evidence="9">The sequence shown here is derived from an EMBL/GenBank/DDBJ whole genome shotgun (WGS) entry which is preliminary data.</text>
</comment>
<dbReference type="Pfam" id="PF00849">
    <property type="entry name" value="PseudoU_synth_2"/>
    <property type="match status" value="1"/>
</dbReference>
<dbReference type="RefSeq" id="WP_379091355.1">
    <property type="nucleotide sequence ID" value="NZ_JBHTJO010000002.1"/>
</dbReference>
<feature type="domain" description="RNA-binding S4" evidence="8">
    <location>
        <begin position="25"/>
        <end position="84"/>
    </location>
</feature>
<dbReference type="GO" id="GO:0016853">
    <property type="term" value="F:isomerase activity"/>
    <property type="evidence" value="ECO:0007669"/>
    <property type="project" value="UniProtKB-KW"/>
</dbReference>
<evidence type="ECO:0000256" key="5">
    <source>
        <dbReference type="PROSITE-ProRule" id="PRU00182"/>
    </source>
</evidence>
<dbReference type="SUPFAM" id="SSF55120">
    <property type="entry name" value="Pseudouridine synthase"/>
    <property type="match status" value="1"/>
</dbReference>
<evidence type="ECO:0000313" key="10">
    <source>
        <dbReference type="Proteomes" id="UP001597102"/>
    </source>
</evidence>
<keyword evidence="3 5" id="KW-0694">RNA-binding</keyword>
<sequence length="299" mass="32688">MTQADQESQKQQGEGAEAPDAPARMRIAKLIARAGLCSRRDAEKLIEEGRVAVNGKVLATPACVVTEKDKVTVDGKALPEAETPRLWRYHKPKGLVTSHKDEQGRKTVFEALPPELPRVISIGRLDIATEGLLLLTTDGAIARHLELPSTGWLRRYRVRAYGQVSDEQLEEIRAGVTIDGIAYGPVEASIERVQGGNIWLAIGIREGKNREVKRLLEHLGLKVNRLIRISFGPFQLGELAPGAIQEVGAKALVSHLGVKLAQELGLRAPTKEGGKRPTPGKQGKPHSPRGPQNRRKAKR</sequence>
<dbReference type="PANTHER" id="PTHR47683">
    <property type="entry name" value="PSEUDOURIDINE SYNTHASE FAMILY PROTEIN-RELATED"/>
    <property type="match status" value="1"/>
</dbReference>
<dbReference type="InterPro" id="IPR002942">
    <property type="entry name" value="S4_RNA-bd"/>
</dbReference>
<protein>
    <recommendedName>
        <fullName evidence="6">Pseudouridine synthase</fullName>
        <ecNumber evidence="6">5.4.99.-</ecNumber>
    </recommendedName>
</protein>
<dbReference type="SMART" id="SM00363">
    <property type="entry name" value="S4"/>
    <property type="match status" value="1"/>
</dbReference>